<dbReference type="Proteomes" id="UP000223527">
    <property type="component" value="Unassembled WGS sequence"/>
</dbReference>
<dbReference type="InterPro" id="IPR015330">
    <property type="entry name" value="DNA_primase/pol_bifunc_N"/>
</dbReference>
<protein>
    <recommendedName>
        <fullName evidence="2">DNA primase/polymerase bifunctional N-terminal domain-containing protein</fullName>
    </recommendedName>
</protein>
<feature type="domain" description="DNA primase/polymerase bifunctional N-terminal" evidence="2">
    <location>
        <begin position="2"/>
        <end position="163"/>
    </location>
</feature>
<dbReference type="EMBL" id="PDNU01000004">
    <property type="protein sequence ID" value="PHK96072.1"/>
    <property type="molecule type" value="Genomic_DNA"/>
</dbReference>
<evidence type="ECO:0000313" key="3">
    <source>
        <dbReference type="EMBL" id="PHK96072.1"/>
    </source>
</evidence>
<reference evidence="3 4" key="1">
    <citation type="submission" date="2017-10" db="EMBL/GenBank/DDBJ databases">
        <authorList>
            <person name="Banno H."/>
            <person name="Chua N.-H."/>
        </authorList>
    </citation>
    <scope>NUCLEOTIDE SEQUENCE [LARGE SCALE GENOMIC DNA]</scope>
    <source>
        <strain evidence="3 4">YW11</strain>
    </source>
</reference>
<accession>A0A2C6Y5J0</accession>
<feature type="region of interest" description="Disordered" evidence="1">
    <location>
        <begin position="178"/>
        <end position="207"/>
    </location>
</feature>
<keyword evidence="4" id="KW-1185">Reference proteome</keyword>
<dbReference type="CDD" id="cd04859">
    <property type="entry name" value="Prim_Pol"/>
    <property type="match status" value="1"/>
</dbReference>
<sequence>MGKRPLLPDWRGCAARADRAELERWTTSFSYANAKGRQSVYRGDQHTNTGILCGALIGLDIDVLVPELAKRLEGMAVEMLGATPLRRVGKAPKLLLCYRAGEGISKMETPELTLPDGSKAQVEVLAEGQQFVAYGIHPDTGQEYEWTESGPDVVPLADLPPTTAAALRGFLAAAESTLRGAGGQTEKERAAEPEPEPTINPARPKHGAGGNAFFQEVNRRALADLGAWFPGLFPKAEQQPGTGAWRVHSADLGRGLEEDLSMHPTEGGQDFGTRESCSPIDVVMEWGGAANPQEAAFWLCEQLSVTPEDCGWREKRERQQSGKGSRKDNAPAWLEHCQTDREGDPRGNLFNTMTALRADPHLSDLLAYDEMLRAELLTRPVPASLRPPEEARPIQDADVSALQEFLQRRGLERVSKDTVHQAVALRARERGFHPVRDLLNGLRWDGKARLGTWLHTYLGAEANTYTACIGTMFLIAMVARVFQPGCKADYMLVLEGAQGARKSTACAILGGPWFSDNLPDIRGGKDVSQHLNGKWLIEVAEMSALDQAEV</sequence>
<dbReference type="PANTHER" id="PTHR34985">
    <property type="entry name" value="SLR0554 PROTEIN"/>
    <property type="match status" value="1"/>
</dbReference>
<feature type="non-terminal residue" evidence="3">
    <location>
        <position position="550"/>
    </location>
</feature>
<dbReference type="Pfam" id="PF05272">
    <property type="entry name" value="VapE-like_dom"/>
    <property type="match status" value="1"/>
</dbReference>
<evidence type="ECO:0000259" key="2">
    <source>
        <dbReference type="SMART" id="SM00943"/>
    </source>
</evidence>
<dbReference type="AlphaFoldDB" id="A0A2C6Y5J0"/>
<proteinExistence type="predicted"/>
<name>A0A2C6Y5J0_9PROT</name>
<dbReference type="Pfam" id="PF09250">
    <property type="entry name" value="Prim-Pol"/>
    <property type="match status" value="1"/>
</dbReference>
<organism evidence="3 4">
    <name type="scientific">Teichococcus rhizosphaerae</name>
    <dbReference type="NCBI Taxonomy" id="1335062"/>
    <lineage>
        <taxon>Bacteria</taxon>
        <taxon>Pseudomonadati</taxon>
        <taxon>Pseudomonadota</taxon>
        <taxon>Alphaproteobacteria</taxon>
        <taxon>Acetobacterales</taxon>
        <taxon>Roseomonadaceae</taxon>
        <taxon>Roseomonas</taxon>
    </lineage>
</organism>
<comment type="caution">
    <text evidence="3">The sequence shown here is derived from an EMBL/GenBank/DDBJ whole genome shotgun (WGS) entry which is preliminary data.</text>
</comment>
<gene>
    <name evidence="3" type="ORF">CR162_04305</name>
</gene>
<dbReference type="PANTHER" id="PTHR34985:SF1">
    <property type="entry name" value="SLR0554 PROTEIN"/>
    <property type="match status" value="1"/>
</dbReference>
<evidence type="ECO:0000313" key="4">
    <source>
        <dbReference type="Proteomes" id="UP000223527"/>
    </source>
</evidence>
<dbReference type="InterPro" id="IPR007936">
    <property type="entry name" value="VapE-like_dom"/>
</dbReference>
<dbReference type="SMART" id="SM00943">
    <property type="entry name" value="Prim-Pol"/>
    <property type="match status" value="1"/>
</dbReference>
<evidence type="ECO:0000256" key="1">
    <source>
        <dbReference type="SAM" id="MobiDB-lite"/>
    </source>
</evidence>